<dbReference type="EC" id="3.1.-.-" evidence="19"/>
<evidence type="ECO:0000256" key="20">
    <source>
        <dbReference type="SAM" id="MobiDB-lite"/>
    </source>
</evidence>
<keyword evidence="17 19" id="KW-0511">Multifunctional enzyme</keyword>
<feature type="domain" description="DNA2/NAM7 helicase helicase" evidence="23">
    <location>
        <begin position="1051"/>
        <end position="1116"/>
    </location>
</feature>
<evidence type="ECO:0000256" key="1">
    <source>
        <dbReference type="ARBA" id="ARBA00001966"/>
    </source>
</evidence>
<dbReference type="GO" id="GO:0005737">
    <property type="term" value="C:cytoplasm"/>
    <property type="evidence" value="ECO:0007669"/>
    <property type="project" value="TreeGrafter"/>
</dbReference>
<dbReference type="CDD" id="cd22318">
    <property type="entry name" value="DNA2_N-like"/>
    <property type="match status" value="1"/>
</dbReference>
<dbReference type="FunFam" id="3.40.50.300:FF:001170">
    <property type="entry name" value="DNA replication helicase Dna2"/>
    <property type="match status" value="1"/>
</dbReference>
<evidence type="ECO:0000256" key="12">
    <source>
        <dbReference type="ARBA" id="ARBA00023004"/>
    </source>
</evidence>
<comment type="subcellular location">
    <subcellularLocation>
        <location evidence="19">Nucleus</location>
    </subcellularLocation>
    <subcellularLocation>
        <location evidence="19">Chromosome</location>
    </subcellularLocation>
</comment>
<dbReference type="Gene3D" id="3.40.50.300">
    <property type="entry name" value="P-loop containing nucleotide triphosphate hydrolases"/>
    <property type="match status" value="2"/>
</dbReference>
<dbReference type="OrthoDB" id="6513042at2759"/>
<dbReference type="GO" id="GO:0005694">
    <property type="term" value="C:chromosome"/>
    <property type="evidence" value="ECO:0007669"/>
    <property type="project" value="UniProtKB-SubCell"/>
</dbReference>
<dbReference type="Pfam" id="PF13087">
    <property type="entry name" value="AAA_12"/>
    <property type="match status" value="1"/>
</dbReference>
<dbReference type="InterPro" id="IPR022765">
    <property type="entry name" value="Dna2/Cas4_DUF83"/>
</dbReference>
<keyword evidence="26" id="KW-1185">Reference proteome</keyword>
<evidence type="ECO:0000256" key="14">
    <source>
        <dbReference type="ARBA" id="ARBA00023125"/>
    </source>
</evidence>
<dbReference type="InterPro" id="IPR045055">
    <property type="entry name" value="DNA2/NAM7-like"/>
</dbReference>
<evidence type="ECO:0000256" key="17">
    <source>
        <dbReference type="ARBA" id="ARBA00023268"/>
    </source>
</evidence>
<dbReference type="PANTHER" id="PTHR10887:SF433">
    <property type="entry name" value="DNA REPLICATION ATP-DEPENDENT HELICASE_NUCLEASE DNA2"/>
    <property type="match status" value="1"/>
</dbReference>
<feature type="compositionally biased region" description="Basic and acidic residues" evidence="20">
    <location>
        <begin position="11"/>
        <end position="25"/>
    </location>
</feature>
<feature type="region of interest" description="Disordered" evidence="20">
    <location>
        <begin position="1"/>
        <end position="25"/>
    </location>
</feature>
<dbReference type="Gene3D" id="3.90.320.10">
    <property type="match status" value="1"/>
</dbReference>
<evidence type="ECO:0000256" key="7">
    <source>
        <dbReference type="ARBA" id="ARBA00022741"/>
    </source>
</evidence>
<evidence type="ECO:0000256" key="4">
    <source>
        <dbReference type="ARBA" id="ARBA00022705"/>
    </source>
</evidence>
<keyword evidence="3 19" id="KW-0004">4Fe-4S</keyword>
<dbReference type="GO" id="GO:0005524">
    <property type="term" value="F:ATP binding"/>
    <property type="evidence" value="ECO:0007669"/>
    <property type="project" value="UniProtKB-UniRule"/>
</dbReference>
<dbReference type="GO" id="GO:0017108">
    <property type="term" value="F:5'-flap endonuclease activity"/>
    <property type="evidence" value="ECO:0007669"/>
    <property type="project" value="UniProtKB-UniRule"/>
</dbReference>
<dbReference type="Pfam" id="PF08696">
    <property type="entry name" value="Dna2"/>
    <property type="match status" value="1"/>
</dbReference>
<proteinExistence type="inferred from homology"/>
<evidence type="ECO:0000256" key="13">
    <source>
        <dbReference type="ARBA" id="ARBA00023014"/>
    </source>
</evidence>
<dbReference type="CDD" id="cd18041">
    <property type="entry name" value="DEXXQc_DNA2"/>
    <property type="match status" value="1"/>
</dbReference>
<dbReference type="EMBL" id="LXFE01000152">
    <property type="protein sequence ID" value="OLL26694.1"/>
    <property type="molecule type" value="Genomic_DNA"/>
</dbReference>
<evidence type="ECO:0000259" key="21">
    <source>
        <dbReference type="Pfam" id="PF01930"/>
    </source>
</evidence>
<dbReference type="Pfam" id="PF13086">
    <property type="entry name" value="AAA_11"/>
    <property type="match status" value="2"/>
</dbReference>
<dbReference type="GO" id="GO:0046872">
    <property type="term" value="F:metal ion binding"/>
    <property type="evidence" value="ECO:0007669"/>
    <property type="project" value="UniProtKB-UniRule"/>
</dbReference>
<feature type="domain" description="DNA replication factor Dna2 N-terminal" evidence="22">
    <location>
        <begin position="381"/>
        <end position="585"/>
    </location>
</feature>
<evidence type="ECO:0000256" key="8">
    <source>
        <dbReference type="ARBA" id="ARBA00022763"/>
    </source>
</evidence>
<protein>
    <recommendedName>
        <fullName evidence="19">DNA replication ATP-dependent helicase/nuclease</fullName>
        <ecNumber evidence="19">3.1.-.-</ecNumber>
        <ecNumber evidence="19">3.6.4.12</ecNumber>
    </recommendedName>
</protein>
<dbReference type="STRING" id="1198029.A0A1U7LVM5"/>
<organism evidence="25 26">
    <name type="scientific">Neolecta irregularis (strain DAH-3)</name>
    <dbReference type="NCBI Taxonomy" id="1198029"/>
    <lineage>
        <taxon>Eukaryota</taxon>
        <taxon>Fungi</taxon>
        <taxon>Dikarya</taxon>
        <taxon>Ascomycota</taxon>
        <taxon>Taphrinomycotina</taxon>
        <taxon>Neolectales</taxon>
        <taxon>Neolectaceae</taxon>
        <taxon>Neolecta</taxon>
    </lineage>
</organism>
<dbReference type="InterPro" id="IPR041677">
    <property type="entry name" value="DNA2/NAM7_AAA_11"/>
</dbReference>
<evidence type="ECO:0000259" key="23">
    <source>
        <dbReference type="Pfam" id="PF13086"/>
    </source>
</evidence>
<dbReference type="GO" id="GO:0071932">
    <property type="term" value="P:replication fork reversal"/>
    <property type="evidence" value="ECO:0007669"/>
    <property type="project" value="TreeGrafter"/>
</dbReference>
<keyword evidence="4 19" id="KW-0235">DNA replication</keyword>
<accession>A0A1U7LVM5</accession>
<dbReference type="Pfam" id="PF01930">
    <property type="entry name" value="Cas_Cas4"/>
    <property type="match status" value="1"/>
</dbReference>
<evidence type="ECO:0000259" key="24">
    <source>
        <dbReference type="Pfam" id="PF13087"/>
    </source>
</evidence>
<dbReference type="GO" id="GO:0017116">
    <property type="term" value="F:single-stranded DNA helicase activity"/>
    <property type="evidence" value="ECO:0007669"/>
    <property type="project" value="UniProtKB-UniRule"/>
</dbReference>
<dbReference type="GO" id="GO:0003677">
    <property type="term" value="F:DNA binding"/>
    <property type="evidence" value="ECO:0007669"/>
    <property type="project" value="UniProtKB-UniRule"/>
</dbReference>
<dbReference type="GO" id="GO:0051539">
    <property type="term" value="F:4 iron, 4 sulfur cluster binding"/>
    <property type="evidence" value="ECO:0007669"/>
    <property type="project" value="UniProtKB-UniRule"/>
</dbReference>
<evidence type="ECO:0000256" key="18">
    <source>
        <dbReference type="ARBA" id="ARBA00047995"/>
    </source>
</evidence>
<keyword evidence="14 19" id="KW-0238">DNA-binding</keyword>
<keyword evidence="13 19" id="KW-0411">Iron-sulfur</keyword>
<evidence type="ECO:0000256" key="2">
    <source>
        <dbReference type="ARBA" id="ARBA00007913"/>
    </source>
</evidence>
<keyword evidence="5 19" id="KW-0540">Nuclease</keyword>
<evidence type="ECO:0000313" key="26">
    <source>
        <dbReference type="Proteomes" id="UP000186594"/>
    </source>
</evidence>
<dbReference type="FunFam" id="3.90.320.10:FF:000001">
    <property type="entry name" value="DNA replication helicase Dna2"/>
    <property type="match status" value="1"/>
</dbReference>
<dbReference type="PANTHER" id="PTHR10887">
    <property type="entry name" value="DNA2/NAM7 HELICASE FAMILY"/>
    <property type="match status" value="1"/>
</dbReference>
<evidence type="ECO:0000256" key="3">
    <source>
        <dbReference type="ARBA" id="ARBA00022485"/>
    </source>
</evidence>
<feature type="domain" description="DNA2/NAM7 helicase helicase" evidence="23">
    <location>
        <begin position="950"/>
        <end position="1046"/>
    </location>
</feature>
<dbReference type="GO" id="GO:0016887">
    <property type="term" value="F:ATP hydrolysis activity"/>
    <property type="evidence" value="ECO:0007669"/>
    <property type="project" value="RHEA"/>
</dbReference>
<keyword evidence="19" id="KW-0158">Chromosome</keyword>
<evidence type="ECO:0000256" key="11">
    <source>
        <dbReference type="ARBA" id="ARBA00022840"/>
    </source>
</evidence>
<comment type="similarity">
    <text evidence="2 19">Belongs to the DNA2/NAM7 helicase family.</text>
</comment>
<dbReference type="InterPro" id="IPR027417">
    <property type="entry name" value="P-loop_NTPase"/>
</dbReference>
<dbReference type="InterPro" id="IPR014808">
    <property type="entry name" value="DNA_replication_fac_Dna2_N"/>
</dbReference>
<evidence type="ECO:0000256" key="10">
    <source>
        <dbReference type="ARBA" id="ARBA00022806"/>
    </source>
</evidence>
<evidence type="ECO:0000256" key="5">
    <source>
        <dbReference type="ARBA" id="ARBA00022722"/>
    </source>
</evidence>
<dbReference type="InterPro" id="IPR041679">
    <property type="entry name" value="DNA2/NAM7-like_C"/>
</dbReference>
<keyword evidence="10 19" id="KW-0347">Helicase</keyword>
<dbReference type="InterPro" id="IPR026851">
    <property type="entry name" value="Dna2/JHS1_DEXXQ-box"/>
</dbReference>
<comment type="caution">
    <text evidence="25">The sequence shown here is derived from an EMBL/GenBank/DDBJ whole genome shotgun (WGS) entry which is preliminary data.</text>
</comment>
<comment type="catalytic activity">
    <reaction evidence="18 19">
        <text>ATP + H2O = ADP + phosphate + H(+)</text>
        <dbReference type="Rhea" id="RHEA:13065"/>
        <dbReference type="ChEBI" id="CHEBI:15377"/>
        <dbReference type="ChEBI" id="CHEBI:15378"/>
        <dbReference type="ChEBI" id="CHEBI:30616"/>
        <dbReference type="ChEBI" id="CHEBI:43474"/>
        <dbReference type="ChEBI" id="CHEBI:456216"/>
        <dbReference type="EC" id="3.6.4.12"/>
    </reaction>
</comment>
<dbReference type="SUPFAM" id="SSF52540">
    <property type="entry name" value="P-loop containing nucleoside triphosphate hydrolases"/>
    <property type="match status" value="1"/>
</dbReference>
<reference evidence="25 26" key="1">
    <citation type="submission" date="2016-04" db="EMBL/GenBank/DDBJ databases">
        <title>Evolutionary innovation and constraint leading to complex multicellularity in the Ascomycota.</title>
        <authorList>
            <person name="Cisse O."/>
            <person name="Nguyen A."/>
            <person name="Hewitt D.A."/>
            <person name="Jedd G."/>
            <person name="Stajich J.E."/>
        </authorList>
    </citation>
    <scope>NUCLEOTIDE SEQUENCE [LARGE SCALE GENOMIC DNA]</scope>
    <source>
        <strain evidence="25 26">DAH-3</strain>
    </source>
</reference>
<keyword evidence="8 19" id="KW-0227">DNA damage</keyword>
<evidence type="ECO:0000256" key="15">
    <source>
        <dbReference type="ARBA" id="ARBA00023204"/>
    </source>
</evidence>
<comment type="function">
    <text evidence="19">Key enzyme involved in DNA replication and DNA repair. Involved in Okazaki fragments processing by cleaving long flaps that escape FEN1: flaps that are longer than 27 nucleotides are coated by replication protein A complex (RPA), leading to recruit DNA2 which cleaves the flap until it is too short to bind RPA and becomes a substrate for FEN1. Also involved in 5'-end resection of DNA during double-strand break (DSB) repair by mediating the cleavage of 5'-ssDNA.</text>
</comment>
<feature type="domain" description="DUF83" evidence="21">
    <location>
        <begin position="599"/>
        <end position="697"/>
    </location>
</feature>
<evidence type="ECO:0000259" key="22">
    <source>
        <dbReference type="Pfam" id="PF08696"/>
    </source>
</evidence>
<dbReference type="AlphaFoldDB" id="A0A1U7LVM5"/>
<keyword evidence="12 19" id="KW-0408">Iron</keyword>
<keyword evidence="7 19" id="KW-0547">Nucleotide-binding</keyword>
<sequence>MTYRQKAKSFQQDHFKKPYECPHRPHHLKENDPSLYDIQSAVKLASSRGKLKGFAYNGERTMTSNSAPLLERISDDDRETMRAVTEPPQGLMDDSVEPLRDELSKINDSKFPRTPAHHRFPLSQLAGGRTPQEDKMMVEPSPDRVIWQTSPGDLISGKDAAMIELLRNGQKLPSSPQCRPRIRPVRLQDKSSPDPSNDLWKTYTIKHPLSTSTIPLCMSGRYSPPVAHSLPKSKRRRVCSNSEPIRREPQYSKLSALVRRAEKEYSRSKSAMINLCSPSTKEAQESPGKDFGNDFEGLDIEALDVLEMRATQAFQAQKGQLSPVMLGKRSRIFGSPQKQVNRDLKSPSLLARYVILEIRMGYFGKDDNPLYMQKILRVMNERSDVEKIIYLRGDWVGINARPGDIIHIIGQVNTSESFVADNSHNFVILNPDTLISSTVVADSYGCIRRAVLQDRVKATSDISKPLVFGSILHEIFQEAIQVNDFSTGFMTSVVQKLVMGHFQQLYILGLNPEAVKDELYEKMRLLQRWANKFVKAEPGHMASIVEHRGESQSKPTMCINKILDIEEHIWSPKYGLKGNIDVSIQMKLSHPGQPAKTIIAPLELKTGRNSKVLHHRAQTVLYTLMMTDRYDIDVLSGVLYYMETEETIRVPALRDEIRGMIIRRNELARYISDRVKLPPMLKDLRSCKRCYAADTCLTYHKALEDGTPESSGLHDWFSEKTSHITTLDTQFFKHWDDLLTKEESDMFKFQKELWSMTSSERENLGRCFSDMKIEGIEPSESDASRSKINRYQYRFVKRQGMTTTPRSSTFSFLNSQINMGEPIVVSDEAGHFALANGFVVDLHPEFIIVAVDRRLHNTRTRLPGFNKDHNQLFNGIIEIDGLSTPQISFDRSIGYRIDRDEFKNGMATVRNNLIQLMNGPEHRKRLLIHHIPPEFSSEKTQIPRTTQTGLNTDQKRAIEKVLSAKDYALILGMPGTGKTTTIAWIIRSIVAMGKSVLLTSYTHTAVDNILLKLKDDEEKILRLGASGKVHPDVRKFAILGDIEASTYDELEEVYFTPKIVAATCLSINHLIFTKRTFDYCIVDEASQIPLPVSLGPLRYSKTFVLVGDHYQLPPLVRNAEAQRGGLDVSLFKLLCETHPQSVVNLEHQYRMNKEIMALSNRLIYSGKLKVGDDSIGNKFLKIPKNGGLSLLHDSRINLCLGNQCWLKDLLDERKKVTFVDTDDVPAVEERKGDRITNYTEAHLVSQACISTLFNN</sequence>
<keyword evidence="11 19" id="KW-0067">ATP-binding</keyword>
<evidence type="ECO:0000256" key="19">
    <source>
        <dbReference type="RuleBase" id="RU367041"/>
    </source>
</evidence>
<dbReference type="EC" id="3.6.4.12" evidence="19"/>
<feature type="domain" description="DNA2/NAM7 helicase-like C-terminal" evidence="24">
    <location>
        <begin position="1126"/>
        <end position="1248"/>
    </location>
</feature>
<keyword evidence="16 19" id="KW-0539">Nucleus</keyword>
<evidence type="ECO:0000256" key="16">
    <source>
        <dbReference type="ARBA" id="ARBA00023242"/>
    </source>
</evidence>
<dbReference type="GO" id="GO:0033567">
    <property type="term" value="P:DNA replication, Okazaki fragment processing"/>
    <property type="evidence" value="ECO:0007669"/>
    <property type="project" value="UniProtKB-UniRule"/>
</dbReference>
<comment type="cofactor">
    <cofactor evidence="1">
        <name>[4Fe-4S] cluster</name>
        <dbReference type="ChEBI" id="CHEBI:49883"/>
    </cofactor>
</comment>
<dbReference type="InterPro" id="IPR011604">
    <property type="entry name" value="PDDEXK-like_dom_sf"/>
</dbReference>
<gene>
    <name evidence="25" type="ORF">NEOLI_000325</name>
</gene>
<evidence type="ECO:0000256" key="9">
    <source>
        <dbReference type="ARBA" id="ARBA00022801"/>
    </source>
</evidence>
<evidence type="ECO:0000313" key="25">
    <source>
        <dbReference type="EMBL" id="OLL26694.1"/>
    </source>
</evidence>
<dbReference type="Proteomes" id="UP000186594">
    <property type="component" value="Unassembled WGS sequence"/>
</dbReference>
<feature type="region of interest" description="Disordered" evidence="20">
    <location>
        <begin position="107"/>
        <end position="136"/>
    </location>
</feature>
<dbReference type="GO" id="GO:0005634">
    <property type="term" value="C:nucleus"/>
    <property type="evidence" value="ECO:0007669"/>
    <property type="project" value="UniProtKB-SubCell"/>
</dbReference>
<keyword evidence="15 19" id="KW-0234">DNA repair</keyword>
<dbReference type="GO" id="GO:0006281">
    <property type="term" value="P:DNA repair"/>
    <property type="evidence" value="ECO:0007669"/>
    <property type="project" value="UniProtKB-KW"/>
</dbReference>
<name>A0A1U7LVM5_NEOID</name>
<keyword evidence="6 19" id="KW-0479">Metal-binding</keyword>
<evidence type="ECO:0000256" key="6">
    <source>
        <dbReference type="ARBA" id="ARBA00022723"/>
    </source>
</evidence>
<keyword evidence="9 19" id="KW-0378">Hydrolase</keyword>